<organism evidence="2 3">
    <name type="scientific">Luteimonas vadosa</name>
    <dbReference type="NCBI Taxonomy" id="1165507"/>
    <lineage>
        <taxon>Bacteria</taxon>
        <taxon>Pseudomonadati</taxon>
        <taxon>Pseudomonadota</taxon>
        <taxon>Gammaproteobacteria</taxon>
        <taxon>Lysobacterales</taxon>
        <taxon>Lysobacteraceae</taxon>
        <taxon>Luteimonas</taxon>
    </lineage>
</organism>
<evidence type="ECO:0000313" key="2">
    <source>
        <dbReference type="EMBL" id="GAA4862481.1"/>
    </source>
</evidence>
<keyword evidence="3" id="KW-1185">Reference proteome</keyword>
<accession>A0ABP9DWV7</accession>
<dbReference type="SUPFAM" id="SSF53335">
    <property type="entry name" value="S-adenosyl-L-methionine-dependent methyltransferases"/>
    <property type="match status" value="1"/>
</dbReference>
<dbReference type="Gene3D" id="3.40.50.150">
    <property type="entry name" value="Vaccinia Virus protein VP39"/>
    <property type="match status" value="1"/>
</dbReference>
<dbReference type="InterPro" id="IPR029063">
    <property type="entry name" value="SAM-dependent_MTases_sf"/>
</dbReference>
<dbReference type="EMBL" id="BAABJY010000002">
    <property type="protein sequence ID" value="GAA4862481.1"/>
    <property type="molecule type" value="Genomic_DNA"/>
</dbReference>
<protein>
    <recommendedName>
        <fullName evidence="1">Methyltransferase type 11 domain-containing protein</fullName>
    </recommendedName>
</protein>
<gene>
    <name evidence="2" type="ORF">GCM10023332_13180</name>
</gene>
<name>A0ABP9DWV7_9GAMM</name>
<feature type="domain" description="Methyltransferase type 11" evidence="1">
    <location>
        <begin position="89"/>
        <end position="129"/>
    </location>
</feature>
<evidence type="ECO:0000313" key="3">
    <source>
        <dbReference type="Proteomes" id="UP001501323"/>
    </source>
</evidence>
<dbReference type="Pfam" id="PF08241">
    <property type="entry name" value="Methyltransf_11"/>
    <property type="match status" value="1"/>
</dbReference>
<dbReference type="InterPro" id="IPR013216">
    <property type="entry name" value="Methyltransf_11"/>
</dbReference>
<evidence type="ECO:0000259" key="1">
    <source>
        <dbReference type="Pfam" id="PF08241"/>
    </source>
</evidence>
<reference evidence="3" key="1">
    <citation type="journal article" date="2019" name="Int. J. Syst. Evol. Microbiol.">
        <title>The Global Catalogue of Microorganisms (GCM) 10K type strain sequencing project: providing services to taxonomists for standard genome sequencing and annotation.</title>
        <authorList>
            <consortium name="The Broad Institute Genomics Platform"/>
            <consortium name="The Broad Institute Genome Sequencing Center for Infectious Disease"/>
            <person name="Wu L."/>
            <person name="Ma J."/>
        </authorList>
    </citation>
    <scope>NUCLEOTIDE SEQUENCE [LARGE SCALE GENOMIC DNA]</scope>
    <source>
        <strain evidence="3">JCM 18392</strain>
    </source>
</reference>
<sequence length="225" mass="24263">MATMPLPSPTGQPEAALAWFRSEAGLALLGSERELVDGALADRPGQPWLWLAPTLPSPDGPEKRSLGRGLALEANGRGWSGAVTCGLPLPLPSESFGVAVLQHVFASASHATGLLDEVHRVLVPGGHAWLIVLNPMAPYRWRWRGTGLRAPEPVTWRRQLRAAGLQPDPVSRGLGPIWREDVSTRVQHGPGLRAAYAIRAEKRALPLTPMPRRRELRLAQGAPAA</sequence>
<proteinExistence type="predicted"/>
<dbReference type="Proteomes" id="UP001501323">
    <property type="component" value="Unassembled WGS sequence"/>
</dbReference>
<comment type="caution">
    <text evidence="2">The sequence shown here is derived from an EMBL/GenBank/DDBJ whole genome shotgun (WGS) entry which is preliminary data.</text>
</comment>